<evidence type="ECO:0000313" key="1">
    <source>
        <dbReference type="EMBL" id="JAH47691.1"/>
    </source>
</evidence>
<name>A0A0E9T239_ANGAN</name>
<organism evidence="1">
    <name type="scientific">Anguilla anguilla</name>
    <name type="common">European freshwater eel</name>
    <name type="synonym">Muraena anguilla</name>
    <dbReference type="NCBI Taxonomy" id="7936"/>
    <lineage>
        <taxon>Eukaryota</taxon>
        <taxon>Metazoa</taxon>
        <taxon>Chordata</taxon>
        <taxon>Craniata</taxon>
        <taxon>Vertebrata</taxon>
        <taxon>Euteleostomi</taxon>
        <taxon>Actinopterygii</taxon>
        <taxon>Neopterygii</taxon>
        <taxon>Teleostei</taxon>
        <taxon>Anguilliformes</taxon>
        <taxon>Anguillidae</taxon>
        <taxon>Anguilla</taxon>
    </lineage>
</organism>
<accession>A0A0E9T239</accession>
<reference evidence="1" key="2">
    <citation type="journal article" date="2015" name="Fish Shellfish Immunol.">
        <title>Early steps in the European eel (Anguilla anguilla)-Vibrio vulnificus interaction in the gills: Role of the RtxA13 toxin.</title>
        <authorList>
            <person name="Callol A."/>
            <person name="Pajuelo D."/>
            <person name="Ebbesson L."/>
            <person name="Teles M."/>
            <person name="MacKenzie S."/>
            <person name="Amaro C."/>
        </authorList>
    </citation>
    <scope>NUCLEOTIDE SEQUENCE</scope>
</reference>
<dbReference type="EMBL" id="GBXM01060886">
    <property type="protein sequence ID" value="JAH47691.1"/>
    <property type="molecule type" value="Transcribed_RNA"/>
</dbReference>
<sequence length="21" mass="2361">MISFTCCMFAGVLDFSFLLSK</sequence>
<protein>
    <submittedName>
        <fullName evidence="1">Uncharacterized protein</fullName>
    </submittedName>
</protein>
<proteinExistence type="predicted"/>
<dbReference type="AlphaFoldDB" id="A0A0E9T239"/>
<reference evidence="1" key="1">
    <citation type="submission" date="2014-11" db="EMBL/GenBank/DDBJ databases">
        <authorList>
            <person name="Amaro Gonzalez C."/>
        </authorList>
    </citation>
    <scope>NUCLEOTIDE SEQUENCE</scope>
</reference>